<accession>A0AC59HBW9</accession>
<protein>
    <submittedName>
        <fullName evidence="1">Uncharacterized protein</fullName>
    </submittedName>
</protein>
<sequence length="168" mass="19600">MSDTVSIKMFDFVINKTKQEYIKMDEVNSLDDIDRAQDTLFDRGIWDVGDHIIHTLRHGNFVPYSSYIDLSHLITSNTKKLSEPQNKPATNETNDYIVNKTQNCYVVLKSENSKDIIDRTHEFLCKNCSWKTDDFVVHVKRPVGYVPPNIYTDITYVLNSKLFDEKKE</sequence>
<dbReference type="EMBL" id="MF405918">
    <property type="protein sequence ID" value="AUL78778.3"/>
    <property type="molecule type" value="Genomic_DNA"/>
</dbReference>
<dbReference type="Proteomes" id="UP000241719">
    <property type="component" value="Segment"/>
</dbReference>
<reference evidence="1 2" key="1">
    <citation type="journal article" date="2018" name="Nat. Commun.">
        <title>Tailed giant Tupanvirus possesses the most complete translational apparatus of the known virosphere.</title>
        <authorList>
            <person name="Abrahao J."/>
            <person name="Silva L."/>
            <person name="Silva L.S."/>
            <person name="Khalil J.Y.B."/>
            <person name="Rodrigues R."/>
            <person name="Arantes T."/>
            <person name="Assis F."/>
            <person name="Boratto P."/>
            <person name="Andrade M."/>
            <person name="Kroon E.G."/>
            <person name="Ribeiro B."/>
            <person name="Bergier I."/>
            <person name="Seligmann H."/>
            <person name="Ghigo E."/>
            <person name="Colson P."/>
            <person name="Levasseur A."/>
            <person name="Kroemer G."/>
            <person name="Raoult D."/>
            <person name="La Scola B."/>
        </authorList>
    </citation>
    <scope>NUCLEOTIDE SEQUENCE [LARGE SCALE GENOMIC DNA]</scope>
    <source>
        <strain evidence="1">Deep ocean</strain>
    </source>
</reference>
<evidence type="ECO:0000313" key="2">
    <source>
        <dbReference type="Proteomes" id="UP000241719"/>
    </source>
</evidence>
<keyword evidence="2" id="KW-1185">Reference proteome</keyword>
<organism evidence="1 2">
    <name type="scientific">Tupanvirus deep ocean</name>
    <dbReference type="NCBI Taxonomy" id="2126984"/>
    <lineage>
        <taxon>Viruses</taxon>
        <taxon>Varidnaviria</taxon>
        <taxon>Bamfordvirae</taxon>
        <taxon>Nucleocytoviricota</taxon>
        <taxon>Megaviricetes</taxon>
        <taxon>Imitervirales</taxon>
        <taxon>Mimiviridae</taxon>
        <taxon>Megamimivirinae</taxon>
        <taxon>Tupanvirus</taxon>
        <taxon>Tupanvirus altamarinense</taxon>
    </lineage>
</organism>
<evidence type="ECO:0000313" key="1">
    <source>
        <dbReference type="EMBL" id="AUL78778.3"/>
    </source>
</evidence>
<name>A0AC59HBW9_9VIRU</name>
<proteinExistence type="predicted"/>